<dbReference type="EMBL" id="MK697702">
    <property type="protein sequence ID" value="QHR91533.1"/>
    <property type="molecule type" value="Genomic_DNA"/>
</dbReference>
<proteinExistence type="predicted"/>
<name>A0A6B9XTX5_PICSI</name>
<protein>
    <submittedName>
        <fullName evidence="1">Uncharacterized protein</fullName>
    </submittedName>
</protein>
<reference evidence="1" key="1">
    <citation type="submission" date="2019-03" db="EMBL/GenBank/DDBJ databases">
        <title>Largest Complete Mitochondrial Genome of a Gymnosperm, Sitka Spruce (Picea sitchensis), Indicates Complex Physical Structure.</title>
        <authorList>
            <person name="Jackman S.D."/>
            <person name="Coombe L."/>
            <person name="Warren R."/>
            <person name="Kirk H."/>
            <person name="Trinh E."/>
            <person name="McLeod T."/>
            <person name="Pleasance S."/>
            <person name="Pandoh P."/>
            <person name="Zhao Y."/>
            <person name="Coope R."/>
            <person name="Bousquet J."/>
            <person name="Bohlmann J.C."/>
            <person name="Jones S.J.M."/>
            <person name="Birol I."/>
        </authorList>
    </citation>
    <scope>NUCLEOTIDE SEQUENCE</scope>
    <source>
        <strain evidence="1">Q903</strain>
    </source>
</reference>
<evidence type="ECO:0000313" key="1">
    <source>
        <dbReference type="EMBL" id="QHR91533.1"/>
    </source>
</evidence>
<keyword evidence="1" id="KW-0496">Mitochondrion</keyword>
<dbReference type="AlphaFoldDB" id="A0A6B9XTX5"/>
<accession>A0A6B9XTX5</accession>
<organism evidence="1">
    <name type="scientific">Picea sitchensis</name>
    <name type="common">Sitka spruce</name>
    <name type="synonym">Pinus sitchensis</name>
    <dbReference type="NCBI Taxonomy" id="3332"/>
    <lineage>
        <taxon>Eukaryota</taxon>
        <taxon>Viridiplantae</taxon>
        <taxon>Streptophyta</taxon>
        <taxon>Embryophyta</taxon>
        <taxon>Tracheophyta</taxon>
        <taxon>Spermatophyta</taxon>
        <taxon>Pinopsida</taxon>
        <taxon>Pinidae</taxon>
        <taxon>Conifers I</taxon>
        <taxon>Pinales</taxon>
        <taxon>Pinaceae</taxon>
        <taxon>Picea</taxon>
    </lineage>
</organism>
<sequence length="32" mass="3964">MQLTIIFRLRRSVMCFMMGVGRPWKAFWFLLQ</sequence>
<geneLocation type="mitochondrion" evidence="1"/>
<gene>
    <name evidence="1" type="primary">orf05600</name>
    <name evidence="1" type="ORF">Q903MT_gene5568</name>
</gene>